<evidence type="ECO:0000256" key="7">
    <source>
        <dbReference type="ARBA" id="ARBA00038871"/>
    </source>
</evidence>
<evidence type="ECO:0000256" key="1">
    <source>
        <dbReference type="ARBA" id="ARBA00022701"/>
    </source>
</evidence>
<dbReference type="Gene3D" id="3.40.50.300">
    <property type="entry name" value="P-loop containing nucleotide triphosphate hydrolases"/>
    <property type="match status" value="1"/>
</dbReference>
<dbReference type="InterPro" id="IPR027417">
    <property type="entry name" value="P-loop_NTPase"/>
</dbReference>
<evidence type="ECO:0000313" key="12">
    <source>
        <dbReference type="Proteomes" id="UP001162131"/>
    </source>
</evidence>
<dbReference type="SUPFAM" id="SSF52540">
    <property type="entry name" value="P-loop containing nucleoside triphosphate hydrolases"/>
    <property type="match status" value="1"/>
</dbReference>
<name>A0AAU9K8U6_9CILI</name>
<evidence type="ECO:0000259" key="10">
    <source>
        <dbReference type="SMART" id="SM00382"/>
    </source>
</evidence>
<dbReference type="Pfam" id="PF17862">
    <property type="entry name" value="AAA_lid_3"/>
    <property type="match status" value="1"/>
</dbReference>
<dbReference type="InterPro" id="IPR015415">
    <property type="entry name" value="Spast_Vps4_C"/>
</dbReference>
<evidence type="ECO:0000256" key="8">
    <source>
        <dbReference type="RuleBase" id="RU003651"/>
    </source>
</evidence>
<keyword evidence="5" id="KW-0413">Isomerase</keyword>
<dbReference type="InterPro" id="IPR041569">
    <property type="entry name" value="AAA_lid_3"/>
</dbReference>
<keyword evidence="1" id="KW-0493">Microtubule</keyword>
<keyword evidence="4" id="KW-0472">Membrane</keyword>
<evidence type="ECO:0000313" key="11">
    <source>
        <dbReference type="EMBL" id="CAG9334429.1"/>
    </source>
</evidence>
<feature type="region of interest" description="Disordered" evidence="9">
    <location>
        <begin position="86"/>
        <end position="114"/>
    </location>
</feature>
<evidence type="ECO:0000256" key="5">
    <source>
        <dbReference type="ARBA" id="ARBA00023235"/>
    </source>
</evidence>
<evidence type="ECO:0000256" key="6">
    <source>
        <dbReference type="ARBA" id="ARBA00036378"/>
    </source>
</evidence>
<dbReference type="FunFam" id="1.10.8.60:FF:000022">
    <property type="entry name" value="Fidgetin like 1"/>
    <property type="match status" value="1"/>
</dbReference>
<dbReference type="AlphaFoldDB" id="A0AAU9K8U6"/>
<dbReference type="Pfam" id="PF09336">
    <property type="entry name" value="Vps4_C"/>
    <property type="match status" value="1"/>
</dbReference>
<dbReference type="InterPro" id="IPR003593">
    <property type="entry name" value="AAA+_ATPase"/>
</dbReference>
<dbReference type="PROSITE" id="PS00674">
    <property type="entry name" value="AAA"/>
    <property type="match status" value="1"/>
</dbReference>
<protein>
    <recommendedName>
        <fullName evidence="7">microtubule-severing ATPase</fullName>
        <ecNumber evidence="7">5.6.1.1</ecNumber>
    </recommendedName>
</protein>
<dbReference type="GO" id="GO:0005524">
    <property type="term" value="F:ATP binding"/>
    <property type="evidence" value="ECO:0007669"/>
    <property type="project" value="UniProtKB-KW"/>
</dbReference>
<dbReference type="PANTHER" id="PTHR23074">
    <property type="entry name" value="AAA DOMAIN-CONTAINING"/>
    <property type="match status" value="1"/>
</dbReference>
<dbReference type="GO" id="GO:0016887">
    <property type="term" value="F:ATP hydrolysis activity"/>
    <property type="evidence" value="ECO:0007669"/>
    <property type="project" value="InterPro"/>
</dbReference>
<organism evidence="11 12">
    <name type="scientific">Blepharisma stoltei</name>
    <dbReference type="NCBI Taxonomy" id="1481888"/>
    <lineage>
        <taxon>Eukaryota</taxon>
        <taxon>Sar</taxon>
        <taxon>Alveolata</taxon>
        <taxon>Ciliophora</taxon>
        <taxon>Postciliodesmatophora</taxon>
        <taxon>Heterotrichea</taxon>
        <taxon>Heterotrichida</taxon>
        <taxon>Blepharismidae</taxon>
        <taxon>Blepharisma</taxon>
    </lineage>
</organism>
<evidence type="ECO:0000256" key="4">
    <source>
        <dbReference type="ARBA" id="ARBA00023136"/>
    </source>
</evidence>
<dbReference type="Pfam" id="PF00004">
    <property type="entry name" value="AAA"/>
    <property type="match status" value="1"/>
</dbReference>
<comment type="catalytic activity">
    <reaction evidence="6">
        <text>n ATP + n H2O + a microtubule = n ADP + n phosphate + (n+1) alpha/beta tubulin heterodimers.</text>
        <dbReference type="EC" id="5.6.1.1"/>
    </reaction>
</comment>
<gene>
    <name evidence="11" type="ORF">BSTOLATCC_MIC61046</name>
</gene>
<comment type="caution">
    <text evidence="11">The sequence shown here is derived from an EMBL/GenBank/DDBJ whole genome shotgun (WGS) entry which is preliminary data.</text>
</comment>
<dbReference type="Proteomes" id="UP001162131">
    <property type="component" value="Unassembled WGS sequence"/>
</dbReference>
<feature type="domain" description="AAA+ ATPase" evidence="10">
    <location>
        <begin position="166"/>
        <end position="302"/>
    </location>
</feature>
<dbReference type="SMART" id="SM00382">
    <property type="entry name" value="AAA"/>
    <property type="match status" value="1"/>
</dbReference>
<dbReference type="EC" id="5.6.1.1" evidence="7"/>
<dbReference type="PANTHER" id="PTHR23074:SF86">
    <property type="entry name" value="SPASTIN"/>
    <property type="match status" value="1"/>
</dbReference>
<keyword evidence="3 8" id="KW-0067">ATP-binding</keyword>
<reference evidence="11" key="1">
    <citation type="submission" date="2021-09" db="EMBL/GenBank/DDBJ databases">
        <authorList>
            <consortium name="AG Swart"/>
            <person name="Singh M."/>
            <person name="Singh A."/>
            <person name="Seah K."/>
            <person name="Emmerich C."/>
        </authorList>
    </citation>
    <scope>NUCLEOTIDE SEQUENCE</scope>
    <source>
        <strain evidence="11">ATCC30299</strain>
    </source>
</reference>
<dbReference type="GO" id="GO:0005874">
    <property type="term" value="C:microtubule"/>
    <property type="evidence" value="ECO:0007669"/>
    <property type="project" value="UniProtKB-KW"/>
</dbReference>
<keyword evidence="12" id="KW-1185">Reference proteome</keyword>
<keyword evidence="2 8" id="KW-0547">Nucleotide-binding</keyword>
<dbReference type="InterPro" id="IPR003960">
    <property type="entry name" value="ATPase_AAA_CS"/>
</dbReference>
<dbReference type="EMBL" id="CAJZBQ010000058">
    <property type="protein sequence ID" value="CAG9334429.1"/>
    <property type="molecule type" value="Genomic_DNA"/>
</dbReference>
<proteinExistence type="inferred from homology"/>
<sequence length="403" mass="45486">MEQDLNALVDQAYAYKSRFEYELALNTFKQAIEILLSYTKQYTDENERAKAIRAIDTLLKQAEFCQAQLNPMIREEAKRLAYIQAPEPKPQSSRQSTQVQPSASHPQPQHQSDGPLEAMIENEILDSSNPVSWDDIAGLENPKRMLQEAIIQPSLFPHIYTGLRAPPKGILLFGPPGTGKTMLAKAVASQAKCCFFSISSSVLTSKFYGEAEKLVRALFTVARRRQPSVIFIDEVDSILSSRSESQHEASRRLQTEFLVQMDGVRGDSEERIVLIGATNRPQELDEAVRRRFTKRIYIDLPDVPAKMSLISSLMKNVNSNITDDQTRELMRMTEYFSGSDLAALCKEAAMVPLRTLTKEMLAQGIVPPVTIESFRAALRVIRPSVSRDSLTFYQRWNQEFGSN</sequence>
<dbReference type="InterPro" id="IPR003959">
    <property type="entry name" value="ATPase_AAA_core"/>
</dbReference>
<evidence type="ECO:0000256" key="3">
    <source>
        <dbReference type="ARBA" id="ARBA00022840"/>
    </source>
</evidence>
<dbReference type="GO" id="GO:0008568">
    <property type="term" value="F:microtubule severing ATPase activity"/>
    <property type="evidence" value="ECO:0007669"/>
    <property type="project" value="UniProtKB-EC"/>
</dbReference>
<comment type="similarity">
    <text evidence="8">Belongs to the AAA ATPase family.</text>
</comment>
<evidence type="ECO:0000256" key="2">
    <source>
        <dbReference type="ARBA" id="ARBA00022741"/>
    </source>
</evidence>
<feature type="compositionally biased region" description="Low complexity" evidence="9">
    <location>
        <begin position="98"/>
        <end position="112"/>
    </location>
</feature>
<evidence type="ECO:0000256" key="9">
    <source>
        <dbReference type="SAM" id="MobiDB-lite"/>
    </source>
</evidence>
<dbReference type="FunFam" id="3.40.50.300:FF:000093">
    <property type="entry name" value="Fidgetin-like 1"/>
    <property type="match status" value="1"/>
</dbReference>
<accession>A0AAU9K8U6</accession>
<dbReference type="InterPro" id="IPR050304">
    <property type="entry name" value="MT-severing_AAA_ATPase"/>
</dbReference>
<dbReference type="Gene3D" id="1.10.8.60">
    <property type="match status" value="1"/>
</dbReference>